<proteinExistence type="predicted"/>
<dbReference type="EMBL" id="BK067786">
    <property type="protein sequence ID" value="DBA51867.1"/>
    <property type="molecule type" value="Genomic_DNA"/>
</dbReference>
<reference evidence="1" key="2">
    <citation type="submission" date="2024-03" db="EMBL/GenBank/DDBJ databases">
        <authorList>
            <person name="Ni Y."/>
            <person name="Xu T."/>
            <person name="Yan S."/>
            <person name="Chen L."/>
            <person name="Wang Y."/>
        </authorList>
    </citation>
    <scope>NUCLEOTIDE SEQUENCE</scope>
    <source>
        <strain evidence="1">NBC1</strain>
    </source>
</reference>
<accession>A0AAT9J791</accession>
<sequence>MSKNITENQGFTNSWNFSISQEFNALMKTVKPVSEKPISLGVFLPMSNDKGLILVARNSTKTGYSKREYFNGGRKN</sequence>
<protein>
    <submittedName>
        <fullName evidence="1">ORF9</fullName>
    </submittedName>
</protein>
<name>A0AAT9J791_9VIRU</name>
<organism evidence="1">
    <name type="scientific">Nitrosopumilaceae spindle-shaped virus</name>
    <dbReference type="NCBI Taxonomy" id="3065433"/>
    <lineage>
        <taxon>Viruses</taxon>
    </lineage>
</organism>
<reference evidence="1" key="1">
    <citation type="journal article" date="2024" name="Environ. Microbiol. Rep.">
        <title>Hiding in plain sight: The discovery of complete genomes of 11 hypothetical spindle-shaped viruses that putatively infect mesophilic ammonia-oxidizing archaea.</title>
        <authorList>
            <person name="Ni Y."/>
            <person name="Xu T."/>
            <person name="Yan S."/>
            <person name="Chen L."/>
            <person name="Wang Y."/>
        </authorList>
    </citation>
    <scope>NUCLEOTIDE SEQUENCE</scope>
    <source>
        <strain evidence="1">NBC1</strain>
    </source>
</reference>
<evidence type="ECO:0000313" key="1">
    <source>
        <dbReference type="EMBL" id="DBA51867.1"/>
    </source>
</evidence>